<feature type="compositionally biased region" description="Basic and acidic residues" evidence="1">
    <location>
        <begin position="186"/>
        <end position="201"/>
    </location>
</feature>
<organism evidence="2 3">
    <name type="scientific">Meripilus lineatus</name>
    <dbReference type="NCBI Taxonomy" id="2056292"/>
    <lineage>
        <taxon>Eukaryota</taxon>
        <taxon>Fungi</taxon>
        <taxon>Dikarya</taxon>
        <taxon>Basidiomycota</taxon>
        <taxon>Agaricomycotina</taxon>
        <taxon>Agaricomycetes</taxon>
        <taxon>Polyporales</taxon>
        <taxon>Meripilaceae</taxon>
        <taxon>Meripilus</taxon>
    </lineage>
</organism>
<dbReference type="Proteomes" id="UP001212997">
    <property type="component" value="Unassembled WGS sequence"/>
</dbReference>
<comment type="caution">
    <text evidence="2">The sequence shown here is derived from an EMBL/GenBank/DDBJ whole genome shotgun (WGS) entry which is preliminary data.</text>
</comment>
<accession>A0AAD5US05</accession>
<dbReference type="AlphaFoldDB" id="A0AAD5US05"/>
<protein>
    <submittedName>
        <fullName evidence="2">Uncharacterized protein</fullName>
    </submittedName>
</protein>
<evidence type="ECO:0000256" key="1">
    <source>
        <dbReference type="SAM" id="MobiDB-lite"/>
    </source>
</evidence>
<reference evidence="2" key="1">
    <citation type="submission" date="2022-07" db="EMBL/GenBank/DDBJ databases">
        <title>Genome Sequence of Physisporinus lineatus.</title>
        <authorList>
            <person name="Buettner E."/>
        </authorList>
    </citation>
    <scope>NUCLEOTIDE SEQUENCE</scope>
    <source>
        <strain evidence="2">VT162</strain>
    </source>
</reference>
<proteinExistence type="predicted"/>
<keyword evidence="3" id="KW-1185">Reference proteome</keyword>
<gene>
    <name evidence="2" type="ORF">NLI96_g11310</name>
</gene>
<name>A0AAD5US05_9APHY</name>
<feature type="region of interest" description="Disordered" evidence="1">
    <location>
        <begin position="149"/>
        <end position="303"/>
    </location>
</feature>
<sequence>MEISDSFDLYAEPTSETLPKLLRYLEHTQSSLSALVYVLNDSISNSDQCTSKEDVLRSLSPQEQALLSCRLLRLSSAGVAMHRLLFDSTMTTTASVLWKVHQEILAAYELHHTKLSQGGPNGSVVLEAVSEALAARSLKQASIKEEQLSPLLPDVRRSSVSMNSRSPTSSPSVPPPTERKLRRYKDKLLDSLKEKEEESAGLKEASGSQEGKVSGLIDGHWERQAGKRRSDLESAQAKIPRFDLTPPLSFQTNKAVVTPKRGRYFSTIPSSPSEIPDSDVENQPESEPVYTTTPSRKRPRSTM</sequence>
<feature type="compositionally biased region" description="Basic and acidic residues" evidence="1">
    <location>
        <begin position="219"/>
        <end position="232"/>
    </location>
</feature>
<evidence type="ECO:0000313" key="3">
    <source>
        <dbReference type="Proteomes" id="UP001212997"/>
    </source>
</evidence>
<evidence type="ECO:0000313" key="2">
    <source>
        <dbReference type="EMBL" id="KAJ3476213.1"/>
    </source>
</evidence>
<dbReference type="EMBL" id="JANAWD010000737">
    <property type="protein sequence ID" value="KAJ3476213.1"/>
    <property type="molecule type" value="Genomic_DNA"/>
</dbReference>
<feature type="compositionally biased region" description="Low complexity" evidence="1">
    <location>
        <begin position="158"/>
        <end position="171"/>
    </location>
</feature>
<feature type="compositionally biased region" description="Low complexity" evidence="1">
    <location>
        <begin position="266"/>
        <end position="275"/>
    </location>
</feature>